<dbReference type="NCBIfam" id="TIGR01298">
    <property type="entry name" value="RNaseT"/>
    <property type="match status" value="1"/>
</dbReference>
<organism evidence="7 8">
    <name type="scientific">SAR92 clade bacterium</name>
    <dbReference type="NCBI Taxonomy" id="2315479"/>
    <lineage>
        <taxon>Bacteria</taxon>
        <taxon>Pseudomonadati</taxon>
        <taxon>Pseudomonadota</taxon>
        <taxon>Gammaproteobacteria</taxon>
        <taxon>Cellvibrionales</taxon>
        <taxon>Porticoccaceae</taxon>
        <taxon>SAR92 clade</taxon>
    </lineage>
</organism>
<dbReference type="Pfam" id="PF00929">
    <property type="entry name" value="RNase_T"/>
    <property type="match status" value="1"/>
</dbReference>
<feature type="binding site" evidence="5">
    <location>
        <position position="181"/>
    </location>
    <ligand>
        <name>Mg(2+)</name>
        <dbReference type="ChEBI" id="CHEBI:18420"/>
        <label>2</label>
        <note>catalytic</note>
    </ligand>
</feature>
<comment type="cofactor">
    <cofactor evidence="5">
        <name>Mg(2+)</name>
        <dbReference type="ChEBI" id="CHEBI:18420"/>
    </cofactor>
    <text evidence="5">Binds two Mg(2+) per subunit. The active form of the enzyme binds two Mg(2+) ions in its active site. The first Mg(2+) forms only one salt bridge with the protein.</text>
</comment>
<feature type="binding site" evidence="5">
    <location>
        <position position="23"/>
    </location>
    <ligand>
        <name>Mg(2+)</name>
        <dbReference type="ChEBI" id="CHEBI:18420"/>
        <label>2</label>
        <note>catalytic</note>
    </ligand>
</feature>
<gene>
    <name evidence="5" type="primary">rnt</name>
    <name evidence="7" type="ORF">EVB02_03020</name>
</gene>
<evidence type="ECO:0000313" key="8">
    <source>
        <dbReference type="Proteomes" id="UP000318148"/>
    </source>
</evidence>
<evidence type="ECO:0000256" key="4">
    <source>
        <dbReference type="ARBA" id="ARBA00022839"/>
    </source>
</evidence>
<dbReference type="InterPro" id="IPR013520">
    <property type="entry name" value="Ribonucl_H"/>
</dbReference>
<dbReference type="InterPro" id="IPR005987">
    <property type="entry name" value="RNase_T"/>
</dbReference>
<keyword evidence="1 5" id="KW-0819">tRNA processing</keyword>
<dbReference type="HAMAP" id="MF_00157">
    <property type="entry name" value="RNase_T"/>
    <property type="match status" value="1"/>
</dbReference>
<sequence length="209" mass="22626">MSTVAINKQMSSRFRSFLPVVIDVETTGFDPKNNAVIQIALVILRMEENGNLSIKSSETKDISPFAEAIIDKSALEFTGINIYDPERISQLESTAFTEIFSSISAEVKSTGCKRAILVGHNAHFDLAFVNAAAERCKIKKNPLHPFSCFDTATLGGLAYGQTVLAKACSAAGIHFETENAHNALYDATKTAELFCSVVNLWNGCAGLNL</sequence>
<feature type="site" description="Important for substrate binding and specificity" evidence="5">
    <location>
        <position position="29"/>
    </location>
</feature>
<dbReference type="Proteomes" id="UP000318148">
    <property type="component" value="Unassembled WGS sequence"/>
</dbReference>
<dbReference type="GO" id="GO:0045004">
    <property type="term" value="P:DNA replication proofreading"/>
    <property type="evidence" value="ECO:0007669"/>
    <property type="project" value="TreeGrafter"/>
</dbReference>
<feature type="site" description="Important for substrate binding and specificity" evidence="5">
    <location>
        <position position="146"/>
    </location>
</feature>
<dbReference type="GO" id="GO:0005829">
    <property type="term" value="C:cytosol"/>
    <property type="evidence" value="ECO:0007669"/>
    <property type="project" value="TreeGrafter"/>
</dbReference>
<feature type="binding site" evidence="5">
    <location>
        <position position="23"/>
    </location>
    <ligand>
        <name>Mg(2+)</name>
        <dbReference type="ChEBI" id="CHEBI:18420"/>
        <label>1</label>
        <note>catalytic</note>
    </ligand>
</feature>
<comment type="subunit">
    <text evidence="5">Homodimer.</text>
</comment>
<keyword evidence="5" id="KW-0479">Metal-binding</keyword>
<dbReference type="EMBL" id="SHBO01000034">
    <property type="protein sequence ID" value="RZO05904.1"/>
    <property type="molecule type" value="Genomic_DNA"/>
</dbReference>
<dbReference type="PANTHER" id="PTHR30231:SF2">
    <property type="entry name" value="RIBONUCLEASE T"/>
    <property type="match status" value="1"/>
</dbReference>
<feature type="site" description="Important for substrate binding and specificity" evidence="5">
    <location>
        <position position="124"/>
    </location>
</feature>
<evidence type="ECO:0000256" key="1">
    <source>
        <dbReference type="ARBA" id="ARBA00022694"/>
    </source>
</evidence>
<dbReference type="GO" id="GO:0008033">
    <property type="term" value="P:tRNA processing"/>
    <property type="evidence" value="ECO:0007669"/>
    <property type="project" value="UniProtKB-KW"/>
</dbReference>
<dbReference type="GO" id="GO:0016896">
    <property type="term" value="F:RNA exonuclease activity, producing 5'-phosphomonoesters"/>
    <property type="evidence" value="ECO:0007669"/>
    <property type="project" value="UniProtKB-UniRule"/>
</dbReference>
<feature type="site" description="Important for substrate binding and specificity" evidence="5">
    <location>
        <position position="77"/>
    </location>
</feature>
<evidence type="ECO:0000259" key="6">
    <source>
        <dbReference type="SMART" id="SM00479"/>
    </source>
</evidence>
<keyword evidence="4 5" id="KW-0269">Exonuclease</keyword>
<dbReference type="SUPFAM" id="SSF53098">
    <property type="entry name" value="Ribonuclease H-like"/>
    <property type="match status" value="1"/>
</dbReference>
<dbReference type="SMART" id="SM00479">
    <property type="entry name" value="EXOIII"/>
    <property type="match status" value="1"/>
</dbReference>
<comment type="similarity">
    <text evidence="5">Belongs to the RNase T family.</text>
</comment>
<name>A0A520LL27_9GAMM</name>
<feature type="binding site" evidence="5">
    <location>
        <position position="186"/>
    </location>
    <ligand>
        <name>Mg(2+)</name>
        <dbReference type="ChEBI" id="CHEBI:18420"/>
        <label>2</label>
        <note>catalytic</note>
    </ligand>
</feature>
<dbReference type="InterPro" id="IPR012337">
    <property type="entry name" value="RNaseH-like_sf"/>
</dbReference>
<keyword evidence="3 5" id="KW-0378">Hydrolase</keyword>
<protein>
    <recommendedName>
        <fullName evidence="5">Ribonuclease T</fullName>
        <ecNumber evidence="5">3.1.13.-</ecNumber>
    </recommendedName>
    <alternativeName>
        <fullName evidence="5">Exoribonuclease T</fullName>
        <shortName evidence="5">RNase T</shortName>
    </alternativeName>
</protein>
<keyword evidence="2 5" id="KW-0540">Nuclease</keyword>
<proteinExistence type="inferred from homology"/>
<dbReference type="GO" id="GO:0003676">
    <property type="term" value="F:nucleic acid binding"/>
    <property type="evidence" value="ECO:0007669"/>
    <property type="project" value="InterPro"/>
</dbReference>
<feature type="active site" description="Proton donor/acceptor" evidence="5">
    <location>
        <position position="181"/>
    </location>
</feature>
<accession>A0A520LL27</accession>
<dbReference type="EC" id="3.1.13.-" evidence="5"/>
<comment type="function">
    <text evidence="5">Trims short 3' overhangs of a variety of RNA species, leaving a one or two nucleotide 3' overhang. Responsible for the end-turnover of tRNA: specifically removes the terminal AMP residue from uncharged tRNA (tRNA-C-C-A). Also appears to be involved in tRNA biosynthesis.</text>
</comment>
<dbReference type="PANTHER" id="PTHR30231">
    <property type="entry name" value="DNA POLYMERASE III SUBUNIT EPSILON"/>
    <property type="match status" value="1"/>
</dbReference>
<keyword evidence="5" id="KW-0460">Magnesium</keyword>
<dbReference type="InterPro" id="IPR036397">
    <property type="entry name" value="RNaseH_sf"/>
</dbReference>
<feature type="domain" description="Exonuclease" evidence="6">
    <location>
        <begin position="18"/>
        <end position="203"/>
    </location>
</feature>
<dbReference type="GO" id="GO:0008408">
    <property type="term" value="F:3'-5' exonuclease activity"/>
    <property type="evidence" value="ECO:0007669"/>
    <property type="project" value="TreeGrafter"/>
</dbReference>
<evidence type="ECO:0000256" key="5">
    <source>
        <dbReference type="HAMAP-Rule" id="MF_00157"/>
    </source>
</evidence>
<evidence type="ECO:0000256" key="3">
    <source>
        <dbReference type="ARBA" id="ARBA00022801"/>
    </source>
</evidence>
<evidence type="ECO:0000256" key="2">
    <source>
        <dbReference type="ARBA" id="ARBA00022722"/>
    </source>
</evidence>
<dbReference type="AlphaFoldDB" id="A0A520LL27"/>
<dbReference type="GO" id="GO:0000287">
    <property type="term" value="F:magnesium ion binding"/>
    <property type="evidence" value="ECO:0007669"/>
    <property type="project" value="UniProtKB-UniRule"/>
</dbReference>
<dbReference type="Gene3D" id="3.30.420.10">
    <property type="entry name" value="Ribonuclease H-like superfamily/Ribonuclease H"/>
    <property type="match status" value="1"/>
</dbReference>
<feature type="binding site" evidence="5">
    <location>
        <position position="25"/>
    </location>
    <ligand>
        <name>Mg(2+)</name>
        <dbReference type="ChEBI" id="CHEBI:18420"/>
        <label>2</label>
        <note>catalytic</note>
    </ligand>
</feature>
<comment type="caution">
    <text evidence="7">The sequence shown here is derived from an EMBL/GenBank/DDBJ whole genome shotgun (WGS) entry which is preliminary data.</text>
</comment>
<reference evidence="7 8" key="1">
    <citation type="submission" date="2019-02" db="EMBL/GenBank/DDBJ databases">
        <title>Prokaryotic population dynamics and viral predation in marine succession experiment using metagenomics: the confinement effect.</title>
        <authorList>
            <person name="Haro-Moreno J.M."/>
            <person name="Rodriguez-Valera F."/>
            <person name="Lopez-Perez M."/>
        </authorList>
    </citation>
    <scope>NUCLEOTIDE SEQUENCE [LARGE SCALE GENOMIC DNA]</scope>
    <source>
        <strain evidence="7">MED-G169</strain>
    </source>
</reference>
<evidence type="ECO:0000313" key="7">
    <source>
        <dbReference type="EMBL" id="RZO05904.1"/>
    </source>
</evidence>